<name>A0ABQ1PHL3_9GAMM</name>
<dbReference type="Gene3D" id="3.40.50.300">
    <property type="entry name" value="P-loop containing nucleotide triphosphate hydrolases"/>
    <property type="match status" value="1"/>
</dbReference>
<dbReference type="InterPro" id="IPR027417">
    <property type="entry name" value="P-loop_NTPase"/>
</dbReference>
<comment type="caution">
    <text evidence="1">The sequence shown here is derived from an EMBL/GenBank/DDBJ whole genome shotgun (WGS) entry which is preliminary data.</text>
</comment>
<evidence type="ECO:0000313" key="1">
    <source>
        <dbReference type="EMBL" id="GGC97247.1"/>
    </source>
</evidence>
<proteinExistence type="predicted"/>
<reference evidence="2" key="1">
    <citation type="journal article" date="2019" name="Int. J. Syst. Evol. Microbiol.">
        <title>The Global Catalogue of Microorganisms (GCM) 10K type strain sequencing project: providing services to taxonomists for standard genome sequencing and annotation.</title>
        <authorList>
            <consortium name="The Broad Institute Genomics Platform"/>
            <consortium name="The Broad Institute Genome Sequencing Center for Infectious Disease"/>
            <person name="Wu L."/>
            <person name="Ma J."/>
        </authorList>
    </citation>
    <scope>NUCLEOTIDE SEQUENCE [LARGE SCALE GENOMIC DNA]</scope>
    <source>
        <strain evidence="2">CGMCC 1.12482</strain>
    </source>
</reference>
<dbReference type="Proteomes" id="UP000638188">
    <property type="component" value="Unassembled WGS sequence"/>
</dbReference>
<evidence type="ECO:0000313" key="2">
    <source>
        <dbReference type="Proteomes" id="UP000638188"/>
    </source>
</evidence>
<dbReference type="EMBL" id="BMFF01000003">
    <property type="protein sequence ID" value="GGC97247.1"/>
    <property type="molecule type" value="Genomic_DNA"/>
</dbReference>
<gene>
    <name evidence="1" type="ORF">GCM10007418_15840</name>
</gene>
<sequence>MARFKDWRTEESTFYVQYEELMNDQKSVLAGNDSVILLNLFSHIGMVADQHEIAKIISESVNRKSFTKRKGNISGWKSELELLAPDSSVVEKSINQSATLLGY</sequence>
<protein>
    <submittedName>
        <fullName evidence="1">Uncharacterized protein</fullName>
    </submittedName>
</protein>
<accession>A0ABQ1PHL3</accession>
<keyword evidence="2" id="KW-1185">Reference proteome</keyword>
<organism evidence="1 2">
    <name type="scientific">Halopseudomonas salina</name>
    <dbReference type="NCBI Taxonomy" id="1323744"/>
    <lineage>
        <taxon>Bacteria</taxon>
        <taxon>Pseudomonadati</taxon>
        <taxon>Pseudomonadota</taxon>
        <taxon>Gammaproteobacteria</taxon>
        <taxon>Pseudomonadales</taxon>
        <taxon>Pseudomonadaceae</taxon>
        <taxon>Halopseudomonas</taxon>
    </lineage>
</organism>